<dbReference type="InterPro" id="IPR051414">
    <property type="entry name" value="Adenylate-forming_Reductase"/>
</dbReference>
<dbReference type="InterPro" id="IPR020845">
    <property type="entry name" value="AMP-binding_CS"/>
</dbReference>
<dbReference type="InterPro" id="IPR029058">
    <property type="entry name" value="AB_hydrolase_fold"/>
</dbReference>
<dbReference type="PROSITE" id="PS00012">
    <property type="entry name" value="PHOSPHOPANTETHEINE"/>
    <property type="match status" value="1"/>
</dbReference>
<evidence type="ECO:0000313" key="5">
    <source>
        <dbReference type="EMBL" id="KAF7351301.1"/>
    </source>
</evidence>
<evidence type="ECO:0000313" key="6">
    <source>
        <dbReference type="Proteomes" id="UP000623467"/>
    </source>
</evidence>
<dbReference type="AlphaFoldDB" id="A0A8H6Y337"/>
<dbReference type="InterPro" id="IPR000873">
    <property type="entry name" value="AMP-dep_synth/lig_dom"/>
</dbReference>
<gene>
    <name evidence="5" type="ORF">MSAN_01561600</name>
</gene>
<dbReference type="SUPFAM" id="SSF53474">
    <property type="entry name" value="alpha/beta-Hydrolases"/>
    <property type="match status" value="1"/>
</dbReference>
<dbReference type="Gene3D" id="3.40.50.12780">
    <property type="entry name" value="N-terminal domain of ligase-like"/>
    <property type="match status" value="1"/>
</dbReference>
<dbReference type="PANTHER" id="PTHR43439">
    <property type="entry name" value="PHENYLACETATE-COENZYME A LIGASE"/>
    <property type="match status" value="1"/>
</dbReference>
<protein>
    <submittedName>
        <fullName evidence="5">Acetyl-CoA synthetase-like protein</fullName>
    </submittedName>
</protein>
<dbReference type="PROSITE" id="PS00455">
    <property type="entry name" value="AMP_BINDING"/>
    <property type="match status" value="1"/>
</dbReference>
<comment type="caution">
    <text evidence="5">The sequence shown here is derived from an EMBL/GenBank/DDBJ whole genome shotgun (WGS) entry which is preliminary data.</text>
</comment>
<evidence type="ECO:0000259" key="3">
    <source>
        <dbReference type="Pfam" id="PF00501"/>
    </source>
</evidence>
<dbReference type="OrthoDB" id="429813at2759"/>
<name>A0A8H6Y337_9AGAR</name>
<keyword evidence="6" id="KW-1185">Reference proteome</keyword>
<dbReference type="InterPro" id="IPR042099">
    <property type="entry name" value="ANL_N_sf"/>
</dbReference>
<reference evidence="5" key="1">
    <citation type="submission" date="2020-05" db="EMBL/GenBank/DDBJ databases">
        <title>Mycena genomes resolve the evolution of fungal bioluminescence.</title>
        <authorList>
            <person name="Tsai I.J."/>
        </authorList>
    </citation>
    <scope>NUCLEOTIDE SEQUENCE</scope>
    <source>
        <strain evidence="5">160909Yilan</strain>
    </source>
</reference>
<evidence type="ECO:0000256" key="2">
    <source>
        <dbReference type="ARBA" id="ARBA00022553"/>
    </source>
</evidence>
<dbReference type="SUPFAM" id="SSF56801">
    <property type="entry name" value="Acetyl-CoA synthetase-like"/>
    <property type="match status" value="1"/>
</dbReference>
<evidence type="ECO:0000259" key="4">
    <source>
        <dbReference type="Pfam" id="PF00975"/>
    </source>
</evidence>
<dbReference type="Pfam" id="PF23562">
    <property type="entry name" value="AMP-binding_C_3"/>
    <property type="match status" value="1"/>
</dbReference>
<feature type="domain" description="Thioesterase" evidence="4">
    <location>
        <begin position="638"/>
        <end position="745"/>
    </location>
</feature>
<dbReference type="InterPro" id="IPR001031">
    <property type="entry name" value="Thioesterase"/>
</dbReference>
<proteinExistence type="predicted"/>
<dbReference type="EMBL" id="JACAZH010000013">
    <property type="protein sequence ID" value="KAF7351301.1"/>
    <property type="molecule type" value="Genomic_DNA"/>
</dbReference>
<keyword evidence="1" id="KW-0596">Phosphopantetheine</keyword>
<accession>A0A8H6Y337</accession>
<dbReference type="PANTHER" id="PTHR43439:SF2">
    <property type="entry name" value="ENZYME, PUTATIVE (JCVI)-RELATED"/>
    <property type="match status" value="1"/>
</dbReference>
<sequence length="851" mass="93328">MCSSGLPASRPSRTVSPSLDECTIPPVVTTYNLRSILYASLIFGAVRAGLTAFPISTRNSDVAIAHLISQSGVRWLLVSPDAHMQELARKANALLQERGVSVEILPIPTYEEISGMQGDLDVDALPELGKIGDDEVLVIAHSSGSTSFPKVVPLTHKYMKTIRGTRPMDFSGWVQSSQGSAIFHAMGILSIVRAAYSGTVLAFFPPTTNAVLATPERLLQSALATKCTTILCPPMFLEHYAKDPSSIEKLRTFSRVSFGGGPLAQQVGDILEASGVALAPAYGSTETGSIAVMFTNERHKEGWQYFQFVPGIDAVLVPIDGDASKLLFQLIIKQSPTHALALANLEIDGVPACDTGDIVQRHPTNPDLYRLYGRVDDQIMHSNGEKTNPGPIEQILAQNSFVKSAIIFGRARPHAGVLVVPADGVNDRDSFREAIWPTVEEANKFAPAHSRLFKEMIILFNPSKPFHMTSKGMPRRHAIIEDHIKEIENAYIAFNEASASGSSSGIVSRGEVAPENVLEIVRLHVHTHIRSGISDKENMFEAGADSLLAARIRRSIMQSLSEPNLNVPEFAIQSLPNDVVFTFPTIGKLSAFIYGVVFCAVSVPQGGTLSMKNVPVSILDQKDHTIVRLREPVAGEPPLILLHGGTGLIYAFSYMQTHFNSGLWGIQVTDETPRNSFVEQTDFYYRKIKEAQPTGPYRMGGYSAGAFMACRITKLLEANGDKVIQLALIDSSPFAPLTPRPGLDTSADFNNPQSLRAHHERSVRGVCRVYRAYNDAWWTKFAAAVWERWNGRLRLEDMTELMGWMYENLIGGTVRTFDYMLSQAEAAEGGGKGIVTSWRGWLSGRRKYGRR</sequence>
<keyword evidence="2" id="KW-0597">Phosphoprotein</keyword>
<evidence type="ECO:0000256" key="1">
    <source>
        <dbReference type="ARBA" id="ARBA00022450"/>
    </source>
</evidence>
<organism evidence="5 6">
    <name type="scientific">Mycena sanguinolenta</name>
    <dbReference type="NCBI Taxonomy" id="230812"/>
    <lineage>
        <taxon>Eukaryota</taxon>
        <taxon>Fungi</taxon>
        <taxon>Dikarya</taxon>
        <taxon>Basidiomycota</taxon>
        <taxon>Agaricomycotina</taxon>
        <taxon>Agaricomycetes</taxon>
        <taxon>Agaricomycetidae</taxon>
        <taxon>Agaricales</taxon>
        <taxon>Marasmiineae</taxon>
        <taxon>Mycenaceae</taxon>
        <taxon>Mycena</taxon>
    </lineage>
</organism>
<feature type="domain" description="AMP-dependent synthetase/ligase" evidence="3">
    <location>
        <begin position="28"/>
        <end position="299"/>
    </location>
</feature>
<dbReference type="InterPro" id="IPR006162">
    <property type="entry name" value="Ppantetheine_attach_site"/>
</dbReference>
<dbReference type="Pfam" id="PF00975">
    <property type="entry name" value="Thioesterase"/>
    <property type="match status" value="1"/>
</dbReference>
<dbReference type="Pfam" id="PF00501">
    <property type="entry name" value="AMP-binding"/>
    <property type="match status" value="1"/>
</dbReference>
<dbReference type="Gene3D" id="3.40.50.1820">
    <property type="entry name" value="alpha/beta hydrolase"/>
    <property type="match status" value="1"/>
</dbReference>
<dbReference type="Proteomes" id="UP000623467">
    <property type="component" value="Unassembled WGS sequence"/>
</dbReference>